<evidence type="ECO:0000313" key="4">
    <source>
        <dbReference type="Proteomes" id="UP000007494"/>
    </source>
</evidence>
<evidence type="ECO:0000256" key="1">
    <source>
        <dbReference type="SAM" id="MobiDB-lite"/>
    </source>
</evidence>
<feature type="compositionally biased region" description="Basic and acidic residues" evidence="1">
    <location>
        <begin position="1620"/>
        <end position="1641"/>
    </location>
</feature>
<feature type="compositionally biased region" description="Basic and acidic residues" evidence="1">
    <location>
        <begin position="969"/>
        <end position="991"/>
    </location>
</feature>
<feature type="compositionally biased region" description="Low complexity" evidence="1">
    <location>
        <begin position="17"/>
        <end position="27"/>
    </location>
</feature>
<feature type="compositionally biased region" description="Basic and acidic residues" evidence="1">
    <location>
        <begin position="591"/>
        <end position="614"/>
    </location>
</feature>
<dbReference type="OMA" id="ESMEPAM"/>
<dbReference type="EMBL" id="LN714483">
    <property type="protein sequence ID" value="CEL67497.1"/>
    <property type="molecule type" value="Genomic_DNA"/>
</dbReference>
<dbReference type="InParanoid" id="F0VIE8"/>
<feature type="region of interest" description="Disordered" evidence="1">
    <location>
        <begin position="934"/>
        <end position="1040"/>
    </location>
</feature>
<feature type="compositionally biased region" description="Polar residues" evidence="1">
    <location>
        <begin position="284"/>
        <end position="301"/>
    </location>
</feature>
<feature type="compositionally biased region" description="Basic and acidic residues" evidence="1">
    <location>
        <begin position="521"/>
        <end position="535"/>
    </location>
</feature>
<feature type="compositionally biased region" description="Low complexity" evidence="1">
    <location>
        <begin position="1834"/>
        <end position="1845"/>
    </location>
</feature>
<reference evidence="4" key="3">
    <citation type="journal article" date="2012" name="PLoS Pathog.">
        <title>Comparative genomics of the apicomplexan parasites Toxoplasma gondii and Neospora caninum: Coccidia differing in host range and transmission strategy.</title>
        <authorList>
            <person name="Reid A.J."/>
            <person name="Vermont S.J."/>
            <person name="Cotton J.A."/>
            <person name="Harris D."/>
            <person name="Hill-Cawthorne G.A."/>
            <person name="Konen-Waisman S."/>
            <person name="Latham S.M."/>
            <person name="Mourier T."/>
            <person name="Norton R."/>
            <person name="Quail M.A."/>
            <person name="Sanders M."/>
            <person name="Shanmugam D."/>
            <person name="Sohal A."/>
            <person name="Wasmuth J.D."/>
            <person name="Brunk B."/>
            <person name="Grigg M.E."/>
            <person name="Howard J.C."/>
            <person name="Parkinson J."/>
            <person name="Roos D.S."/>
            <person name="Trees A.J."/>
            <person name="Berriman M."/>
            <person name="Pain A."/>
            <person name="Wastling J.M."/>
        </authorList>
    </citation>
    <scope>NUCLEOTIDE SEQUENCE [LARGE SCALE GENOMIC DNA]</scope>
    <source>
        <strain evidence="4">Liverpool</strain>
    </source>
</reference>
<feature type="region of interest" description="Disordered" evidence="1">
    <location>
        <begin position="1905"/>
        <end position="1933"/>
    </location>
</feature>
<feature type="region of interest" description="Disordered" evidence="1">
    <location>
        <begin position="1235"/>
        <end position="1257"/>
    </location>
</feature>
<feature type="region of interest" description="Disordered" evidence="1">
    <location>
        <begin position="221"/>
        <end position="449"/>
    </location>
</feature>
<feature type="compositionally biased region" description="Low complexity" evidence="1">
    <location>
        <begin position="1505"/>
        <end position="1516"/>
    </location>
</feature>
<feature type="compositionally biased region" description="Low complexity" evidence="1">
    <location>
        <begin position="1796"/>
        <end position="1821"/>
    </location>
</feature>
<feature type="region of interest" description="Disordered" evidence="1">
    <location>
        <begin position="521"/>
        <end position="781"/>
    </location>
</feature>
<feature type="compositionally biased region" description="Basic and acidic residues" evidence="1">
    <location>
        <begin position="28"/>
        <end position="49"/>
    </location>
</feature>
<feature type="compositionally biased region" description="Basic and acidic residues" evidence="1">
    <location>
        <begin position="1494"/>
        <end position="1504"/>
    </location>
</feature>
<feature type="compositionally biased region" description="Polar residues" evidence="1">
    <location>
        <begin position="1000"/>
        <end position="1010"/>
    </location>
</feature>
<feature type="compositionally biased region" description="Low complexity" evidence="1">
    <location>
        <begin position="1180"/>
        <end position="1196"/>
    </location>
</feature>
<evidence type="ECO:0008006" key="5">
    <source>
        <dbReference type="Google" id="ProtNLM"/>
    </source>
</evidence>
<feature type="compositionally biased region" description="Basic and acidic residues" evidence="1">
    <location>
        <begin position="716"/>
        <end position="731"/>
    </location>
</feature>
<feature type="region of interest" description="Disordered" evidence="1">
    <location>
        <begin position="1426"/>
        <end position="1534"/>
    </location>
</feature>
<feature type="compositionally biased region" description="Basic and acidic residues" evidence="1">
    <location>
        <begin position="427"/>
        <end position="443"/>
    </location>
</feature>
<keyword evidence="4" id="KW-1185">Reference proteome</keyword>
<feature type="compositionally biased region" description="Low complexity" evidence="1">
    <location>
        <begin position="1779"/>
        <end position="1789"/>
    </location>
</feature>
<proteinExistence type="predicted"/>
<feature type="compositionally biased region" description="Polar residues" evidence="1">
    <location>
        <begin position="1822"/>
        <end position="1833"/>
    </location>
</feature>
<feature type="compositionally biased region" description="Gly residues" evidence="1">
    <location>
        <begin position="251"/>
        <end position="273"/>
    </location>
</feature>
<feature type="region of interest" description="Disordered" evidence="1">
    <location>
        <begin position="1"/>
        <end position="175"/>
    </location>
</feature>
<name>F0VIE8_NEOCL</name>
<feature type="compositionally biased region" description="Acidic residues" evidence="1">
    <location>
        <begin position="1906"/>
        <end position="1917"/>
    </location>
</feature>
<feature type="compositionally biased region" description="Basic and acidic residues" evidence="1">
    <location>
        <begin position="1"/>
        <end position="12"/>
    </location>
</feature>
<feature type="compositionally biased region" description="Basic and acidic residues" evidence="1">
    <location>
        <begin position="164"/>
        <end position="173"/>
    </location>
</feature>
<sequence>MKEEVQDEERGRPSRGRPPSRGTASSSLREKKEKLESSSSRDESEREGGEQSSASPRSREDTMAVAADRSASERGRRASSFSADEDGKGAVSQQASDGEETREKDRTSSASAGSPDAEAPSTEKGQDAGADSTRDEEARKARRERKQEKRRQEMLAAESLIEPDGPKRYAFREKRQKRERFEADIAAKKSYTAVPTGFQLSSLEISPDQVQGLQLFVYRKKRKARDERKLGTSGEAGAGGGFERQASTNGDVGGGSGPRGRLGSVGTGTGSEGGEAEGEALPETLQSGSKSSFTLGSLDQSGSRDRRYRKKKRGGPGRPRIHPIPAPAGGALSHHTALGTRVVKKLLPNPKLGPKGEGRTASQDRVSGLREETSASGLEADKAPCGRKGAAEAHKAAGDKKKATLADGSRGSKRASVASTGKKRDGKTKMSDGGDGDLEHGREVAPISEESARMIREQFFQDAAAIEEYLPFGLYYGDSLAEDRDLLARQEEAQKARYLEAKKAFQREMFQRLFLASAIREESEKAQQARSEGGRESGTNEASQSSPRALGGEVDLERKRPDAAESEEKDEHRRKGSKEEGSDCASPVKSRAREASHDAERERSPEREDRERSKGSSSADEAEDSLVSPNRTRERRRSSASRQSVASALRSPSDSLAQESLTEQPVRSPSASSSRRASPGRRAKAEADSACEDATAQSASTHEGEAAGRPGSDGSSSKETDFAEKEGELVQKRGRSSTSGGERPARCVESQPQDTDSRAETNKENKAAGQSRAPYSLMPFPSQAPTAEGFFSEVLARETCKEDIETRRQATKSLQASAASLMRAVTHLAESRPFVSRLGASAVAFSGPTGRQKQARGEDASCPSGDSRSVCPGGRPLGARLSSALLRAVQEEAESMEPAMFAVASSLSHLLRAYPPSILYEDLPPRLQLSPAAVASLAREDGDTQEGTHAKERAAKPEEDAGVSAPGEKGARVKETDTQKDEEGKPRDRKSVRPVGSESARGTTSTNQASGVEKEGDAREEKAHVTAAQAPRGPLADAPRRRFASEKRLCFNSLTFAHAPLRHFRCWASPPGPLGLFPPSRPVSWRRVRALLRAAGTRRLARLHAESQQQGVFYAPPSGEWEALSVIHPVFWGTRGEGRKRAGLLFSAEDEETDSCDCSEEEGRGAKDVGASSSKKKTPGKGPASPGAVSDPSESAVASPLAALASGGSSGGGGLGSVKEGTSLESAALPSLSHASTVSASGSSGPSGGVSTPSTTASGAAKAIPALPASLPAGACQPFLAARATLQARQEEKRLALPPPLPLRPHCLSADLEAIEKALWSPAGGCHVVSSGERHWRRVDRVLNAFHFSQVAQAKASPSGKGEDRREAKDDEMAFDASVLPGNFKTLLEPLHFFPSEQDLETQAQLLDQARALGSALASQSAGTKSLKAGAGDGAHGKAGSKASPQGGPHTGGAASRGGGLQGSPTSASGDSTGKARSKKRPGTADAFGPAVSAEERKSEDRRTSPGAFSGPFASGAGDGEKGRKEASVGGGEKTTLMCSAASLKKLHTDAANNPEVEADIRQLLLWRWRKEGASPGPAFGPVAVATAPDEGPGTGDEETPDAQEGKERSLEGEEEPDADRENGDVEGRAAETHAKSDSGKKRPLPGDADRKEERDGLREDESGKRRKHEEEKRDGKRLAAQTGRASTRQAGTDFGDNEGDETPTSLSAATTVAPGSTVGTASMELEGEKVLGRDKPAGAGQGDARPRRNAARSRLADVLTAVKGGNHAGLSGAETGQAGTPSSSAPGASSPPAPSVSSASLPSALSASPALSPSTSASASWGQSPFSKAQGTVSSLGSSSPGALGAAGESAAAVALAGVAPGAPPLKCLLRLLRHYPLSVLAQRLGVHRSTVARWAKMWTRQQIEEEGDDDEDEGDAPVASSASSVRGHADL</sequence>
<evidence type="ECO:0000313" key="2">
    <source>
        <dbReference type="EMBL" id="CBZ53509.1"/>
    </source>
</evidence>
<feature type="compositionally biased region" description="Acidic residues" evidence="1">
    <location>
        <begin position="1151"/>
        <end position="1160"/>
    </location>
</feature>
<feature type="region of interest" description="Disordered" evidence="1">
    <location>
        <begin position="847"/>
        <end position="875"/>
    </location>
</feature>
<evidence type="ECO:0000313" key="3">
    <source>
        <dbReference type="EMBL" id="CEL67497.1"/>
    </source>
</evidence>
<feature type="region of interest" description="Disordered" evidence="1">
    <location>
        <begin position="1151"/>
        <end position="1196"/>
    </location>
</feature>
<feature type="compositionally biased region" description="Basic residues" evidence="1">
    <location>
        <begin position="306"/>
        <end position="321"/>
    </location>
</feature>
<feature type="compositionally biased region" description="Basic and acidic residues" evidence="1">
    <location>
        <begin position="755"/>
        <end position="766"/>
    </location>
</feature>
<feature type="compositionally biased region" description="Low complexity" evidence="1">
    <location>
        <begin position="640"/>
        <end position="651"/>
    </location>
</feature>
<reference evidence="3" key="4">
    <citation type="journal article" date="2015" name="PLoS ONE">
        <title>Comprehensive Evaluation of Toxoplasma gondii VEG and Neospora caninum LIV Genomes with Tachyzoite Stage Transcriptome and Proteome Defines Novel Transcript Features.</title>
        <authorList>
            <person name="Ramaprasad A."/>
            <person name="Mourier T."/>
            <person name="Naeem R."/>
            <person name="Malas T.B."/>
            <person name="Moussa E."/>
            <person name="Panigrahi A."/>
            <person name="Vermont S.J."/>
            <person name="Otto T.D."/>
            <person name="Wastling J."/>
            <person name="Pain A."/>
        </authorList>
    </citation>
    <scope>NUCLEOTIDE SEQUENCE</scope>
    <source>
        <strain evidence="3">Liverpool</strain>
    </source>
</reference>
<dbReference type="VEuPathDB" id="ToxoDB:NCLIV_032970"/>
<reference evidence="2" key="1">
    <citation type="submission" date="2011-02" db="EMBL/GenBank/DDBJ databases">
        <authorList>
            <person name="Aslett M."/>
        </authorList>
    </citation>
    <scope>NUCLEOTIDE SEQUENCE</scope>
    <source>
        <strain evidence="2">Liverpool</strain>
    </source>
</reference>
<dbReference type="OrthoDB" id="348095at2759"/>
<feature type="compositionally biased region" description="Gly residues" evidence="1">
    <location>
        <begin position="1449"/>
        <end position="1462"/>
    </location>
</feature>
<feature type="compositionally biased region" description="Basic and acidic residues" evidence="1">
    <location>
        <begin position="569"/>
        <end position="581"/>
    </location>
</feature>
<reference evidence="2" key="2">
    <citation type="submission" date="2011-03" db="EMBL/GenBank/DDBJ databases">
        <title>Comparative genomics and transcriptomics of Neospora caninum and Toxoplasma gondii.</title>
        <authorList>
            <person name="Reid A.J."/>
            <person name="Sohal A."/>
            <person name="Harris D."/>
            <person name="Quail M."/>
            <person name="Sanders M."/>
            <person name="Berriman M."/>
            <person name="Wastling J.M."/>
            <person name="Pain A."/>
        </authorList>
    </citation>
    <scope>NUCLEOTIDE SEQUENCE</scope>
    <source>
        <strain evidence="2">Liverpool</strain>
    </source>
</reference>
<feature type="compositionally biased region" description="Polar residues" evidence="1">
    <location>
        <begin position="537"/>
        <end position="547"/>
    </location>
</feature>
<feature type="compositionally biased region" description="Polar residues" evidence="1">
    <location>
        <begin position="1703"/>
        <end position="1721"/>
    </location>
</feature>
<feature type="compositionally biased region" description="Basic and acidic residues" evidence="1">
    <location>
        <begin position="1648"/>
        <end position="1678"/>
    </location>
</feature>
<feature type="compositionally biased region" description="Low complexity" evidence="1">
    <location>
        <begin position="667"/>
        <end position="677"/>
    </location>
</feature>
<protein>
    <recommendedName>
        <fullName evidence="5">Homeodomain-like domain protein</fullName>
    </recommendedName>
</protein>
<dbReference type="GeneID" id="13442762"/>
<dbReference type="RefSeq" id="XP_003883541.1">
    <property type="nucleotide sequence ID" value="XM_003883492.1"/>
</dbReference>
<dbReference type="Proteomes" id="UP000007494">
    <property type="component" value="Chromosome VIII"/>
</dbReference>
<feature type="compositionally biased region" description="Basic and acidic residues" evidence="1">
    <location>
        <begin position="1012"/>
        <end position="1024"/>
    </location>
</feature>
<dbReference type="eggNOG" id="ENOG502QYZA">
    <property type="taxonomic scope" value="Eukaryota"/>
</dbReference>
<feature type="compositionally biased region" description="Basic and acidic residues" evidence="1">
    <location>
        <begin position="1727"/>
        <end position="1737"/>
    </location>
</feature>
<accession>F0VIE8</accession>
<feature type="compositionally biased region" description="Polar residues" evidence="1">
    <location>
        <begin position="652"/>
        <end position="665"/>
    </location>
</feature>
<feature type="region of interest" description="Disordered" evidence="1">
    <location>
        <begin position="1572"/>
        <end position="1845"/>
    </location>
</feature>
<organism evidence="2 4">
    <name type="scientific">Neospora caninum (strain Liverpool)</name>
    <dbReference type="NCBI Taxonomy" id="572307"/>
    <lineage>
        <taxon>Eukaryota</taxon>
        <taxon>Sar</taxon>
        <taxon>Alveolata</taxon>
        <taxon>Apicomplexa</taxon>
        <taxon>Conoidasida</taxon>
        <taxon>Coccidia</taxon>
        <taxon>Eucoccidiorida</taxon>
        <taxon>Eimeriorina</taxon>
        <taxon>Sarcocystidae</taxon>
        <taxon>Neospora</taxon>
    </lineage>
</organism>
<dbReference type="EMBL" id="FR823390">
    <property type="protein sequence ID" value="CBZ53509.1"/>
    <property type="molecule type" value="Genomic_DNA"/>
</dbReference>
<feature type="compositionally biased region" description="Basic and acidic residues" evidence="1">
    <location>
        <begin position="367"/>
        <end position="404"/>
    </location>
</feature>
<gene>
    <name evidence="3" type="ORF">BN1204_032970</name>
    <name evidence="2" type="ORF">NCLIV_032970</name>
</gene>
<feature type="compositionally biased region" description="Basic and acidic residues" evidence="1">
    <location>
        <begin position="132"/>
        <end position="153"/>
    </location>
</feature>
<feature type="compositionally biased region" description="Basic and acidic residues" evidence="1">
    <location>
        <begin position="938"/>
        <end position="959"/>
    </location>
</feature>